<dbReference type="InterPro" id="IPR036736">
    <property type="entry name" value="ACP-like_sf"/>
</dbReference>
<dbReference type="PANTHER" id="PTHR45527:SF1">
    <property type="entry name" value="FATTY ACID SYNTHASE"/>
    <property type="match status" value="1"/>
</dbReference>
<dbReference type="CDD" id="cd05930">
    <property type="entry name" value="A_NRPS"/>
    <property type="match status" value="1"/>
</dbReference>
<sequence>MVLGHTLHIVPDEIRGDGAAMVQFFRDHEVDIADGVPSQLKILLEAGLLSKNDRKLTAFLTGGEALDQETWQIIRSDPDTTFFNMYGPTECTVEASITRIRDAGERPNIGKAIANSHFYVLNENLQLAPIGVPGELYISGANVARGYLNRPDLTAQVFLPNPFSEEPGARMYRTGDLVRLNADGNVEFLGRVDFQVKLRGFRIELGEIESVLRTHPQIKDAVVLMQQESPANKYLTAYVIPQGDNDIDRAEIRAFLKQHLPEYMVPTAYVTMESFPLTPSGKIHRKRFPKPQESDLGLSEKIAPRTPVEELLASLWKDILNVSEVGANDNFFDLGGHSLMATQLVSRVRDAFEIELPLRDIFESPMLSDLALRIEQLRLKDPALKQPPLEPVPRDGDLPLSFSQQRLWFLDQLAPGTANYNVPTTIRLTGRLDLDVLQRSMAEIVHRHESLRTTFEERDGEPVQIIHDSFPAEIPVIDLTDLPQDQRLDKAKEIAAKDAATPFDLAKGPLFRVQLIKLDETDHLALLNLHHTITDGWSMGVLIREIAALYNALIEDKPSPLPALPVQYADYAVWQRNWLRGEVLEKQIAFWKEYIGENPPVLELPTDHPRPAVQTFNGRSVRWELPKELSRQVLDFSQKQGATLFMTLLAAFQSLMHRYSGQDRILVGSPIANRTRTETEHMIGFFVNTLVFKADFTQAEDFKSLLRQVRENTLKVYAHQDLPFEQIVEAIQPERDMSHSPLFQVAFILQNAPFERLQLKDLTIEPFMADNPTAKYDLTLYTSETDEGITCFWEYNTDLFEEATIRRMMEHYQNLLTALVSDPERKIAQADFLTAEEKQKLFHDWNQTRRDFPDQATVHGLFETLVQSQGDRLAAQYKQETLSYEQLNQRANQLAHHLLEKGLEPDDIVGISLPRSLDVPVAILAILKAGGAFLAIDPTYPRDRIAYMIQDSGLKVVITNQSLAESLPFGDVPLVLVDADREAIDNQPETNPDVAVTADNLSYVIYTSGSTGKPKGTMLIHRGLCNLSRAQQKAFDIQPDSRILQFASLSFDASVWETVMALLNGAALILTDQETLVTGQGLLSVLKEQKVTTVTLPPSVLAVMPEDALPELKTIITAGEKCTRDLVQRWGRERQFVNAYGPTETTVCASMYHTQPDLPIDPPIGKPIDNFQLYVVDANWQPVPIGVPGELCIAGVGLARGYLNRPDLTADRFVPNPFSEQPGARMYRSGDLVRWLPDGNIDFLGRIDHQVKVRGFRIELGEIEAVLTNHEKIRDAVVLLRQDAPGEQRLVAYYVTEDEQPLVANALKNYLKQELPDYMIPAAFVHLKAMPLTPNGKVDRKALPAPEFSRSDLENEYVAPRNESEQKLTDIVAELLNIEKVGVYDNFFDLGGHSLLATKFMSRIRDQFNVELPLRILFEKPTVAELAEAIEQSKAQPAAERIERVEREETKLDDMLAELENLSDEDVRRLLEDEENSQEP</sequence>
<dbReference type="SUPFAM" id="SSF56801">
    <property type="entry name" value="Acetyl-CoA synthetase-like"/>
    <property type="match status" value="2"/>
</dbReference>
<keyword evidence="3" id="KW-0596">Phosphopantetheine</keyword>
<dbReference type="SUPFAM" id="SSF47336">
    <property type="entry name" value="ACP-like"/>
    <property type="match status" value="2"/>
</dbReference>
<dbReference type="InterPro" id="IPR001242">
    <property type="entry name" value="Condensation_dom"/>
</dbReference>
<dbReference type="FunFam" id="3.30.559.10:FF:000012">
    <property type="entry name" value="Non-ribosomal peptide synthetase"/>
    <property type="match status" value="1"/>
</dbReference>
<dbReference type="GO" id="GO:0044550">
    <property type="term" value="P:secondary metabolite biosynthetic process"/>
    <property type="evidence" value="ECO:0007669"/>
    <property type="project" value="UniProtKB-ARBA"/>
</dbReference>
<dbReference type="FunFam" id="3.40.50.12780:FF:000012">
    <property type="entry name" value="Non-ribosomal peptide synthetase"/>
    <property type="match status" value="1"/>
</dbReference>
<dbReference type="InterPro" id="IPR025110">
    <property type="entry name" value="AMP-bd_C"/>
</dbReference>
<dbReference type="InterPro" id="IPR045851">
    <property type="entry name" value="AMP-bd_C_sf"/>
</dbReference>
<dbReference type="Gene3D" id="3.30.559.30">
    <property type="entry name" value="Nonribosomal peptide synthetase, condensation domain"/>
    <property type="match status" value="1"/>
</dbReference>
<reference evidence="6" key="1">
    <citation type="journal article" date="2020" name="mSystems">
        <title>Genome- and Community-Level Interaction Insights into Carbon Utilization and Element Cycling Functions of Hydrothermarchaeota in Hydrothermal Sediment.</title>
        <authorList>
            <person name="Zhou Z."/>
            <person name="Liu Y."/>
            <person name="Xu W."/>
            <person name="Pan J."/>
            <person name="Luo Z.H."/>
            <person name="Li M."/>
        </authorList>
    </citation>
    <scope>NUCLEOTIDE SEQUENCE [LARGE SCALE GENOMIC DNA]</scope>
    <source>
        <strain evidence="6">HyVt-527</strain>
    </source>
</reference>
<dbReference type="SMART" id="SM00823">
    <property type="entry name" value="PKS_PP"/>
    <property type="match status" value="2"/>
</dbReference>
<evidence type="ECO:0000313" key="6">
    <source>
        <dbReference type="EMBL" id="HHJ53748.1"/>
    </source>
</evidence>
<dbReference type="Pfam" id="PF00501">
    <property type="entry name" value="AMP-binding"/>
    <property type="match status" value="2"/>
</dbReference>
<protein>
    <submittedName>
        <fullName evidence="6">Amino acid adenylation domain-containing protein</fullName>
    </submittedName>
</protein>
<dbReference type="InterPro" id="IPR006162">
    <property type="entry name" value="Ppantetheine_attach_site"/>
</dbReference>
<dbReference type="Proteomes" id="UP000886124">
    <property type="component" value="Unassembled WGS sequence"/>
</dbReference>
<comment type="cofactor">
    <cofactor evidence="1">
        <name>pantetheine 4'-phosphate</name>
        <dbReference type="ChEBI" id="CHEBI:47942"/>
    </cofactor>
</comment>
<name>A0A7V5PR68_CALAY</name>
<dbReference type="InterPro" id="IPR009081">
    <property type="entry name" value="PP-bd_ACP"/>
</dbReference>
<feature type="domain" description="Carrier" evidence="5">
    <location>
        <begin position="303"/>
        <end position="378"/>
    </location>
</feature>
<dbReference type="InterPro" id="IPR020845">
    <property type="entry name" value="AMP-binding_CS"/>
</dbReference>
<dbReference type="FunFam" id="2.30.38.10:FF:000001">
    <property type="entry name" value="Non-ribosomal peptide synthetase PvdI"/>
    <property type="match status" value="2"/>
</dbReference>
<gene>
    <name evidence="6" type="ORF">ENJ89_11180</name>
</gene>
<dbReference type="Gene3D" id="3.30.300.30">
    <property type="match status" value="2"/>
</dbReference>
<dbReference type="SUPFAM" id="SSF52777">
    <property type="entry name" value="CoA-dependent acyltransferases"/>
    <property type="match status" value="2"/>
</dbReference>
<dbReference type="FunFam" id="1.10.1200.10:FF:000005">
    <property type="entry name" value="Nonribosomal peptide synthetase 1"/>
    <property type="match status" value="2"/>
</dbReference>
<dbReference type="Pfam" id="PF00668">
    <property type="entry name" value="Condensation"/>
    <property type="match status" value="1"/>
</dbReference>
<dbReference type="InterPro" id="IPR010071">
    <property type="entry name" value="AA_adenyl_dom"/>
</dbReference>
<dbReference type="Gene3D" id="3.40.50.980">
    <property type="match status" value="2"/>
</dbReference>
<accession>A0A7V5PR68</accession>
<evidence type="ECO:0000256" key="2">
    <source>
        <dbReference type="ARBA" id="ARBA00006432"/>
    </source>
</evidence>
<comment type="similarity">
    <text evidence="2">Belongs to the ATP-dependent AMP-binding enzyme family.</text>
</comment>
<dbReference type="GO" id="GO:0043041">
    <property type="term" value="P:amino acid activation for nonribosomal peptide biosynthetic process"/>
    <property type="evidence" value="ECO:0007669"/>
    <property type="project" value="TreeGrafter"/>
</dbReference>
<dbReference type="PROSITE" id="PS00012">
    <property type="entry name" value="PHOSPHOPANTETHEINE"/>
    <property type="match status" value="1"/>
</dbReference>
<dbReference type="Pfam" id="PF00550">
    <property type="entry name" value="PP-binding"/>
    <property type="match status" value="2"/>
</dbReference>
<feature type="non-terminal residue" evidence="6">
    <location>
        <position position="1"/>
    </location>
</feature>
<dbReference type="NCBIfam" id="TIGR01733">
    <property type="entry name" value="AA-adenyl-dom"/>
    <property type="match status" value="1"/>
</dbReference>
<dbReference type="Gene3D" id="3.40.50.1820">
    <property type="entry name" value="alpha/beta hydrolase"/>
    <property type="match status" value="1"/>
</dbReference>
<dbReference type="FunFam" id="3.30.300.30:FF:000010">
    <property type="entry name" value="Enterobactin synthetase component F"/>
    <property type="match status" value="2"/>
</dbReference>
<dbReference type="PANTHER" id="PTHR45527">
    <property type="entry name" value="NONRIBOSOMAL PEPTIDE SYNTHETASE"/>
    <property type="match status" value="1"/>
</dbReference>
<dbReference type="PROSITE" id="PS50075">
    <property type="entry name" value="CARRIER"/>
    <property type="match status" value="2"/>
</dbReference>
<dbReference type="Pfam" id="PF13193">
    <property type="entry name" value="AMP-binding_C"/>
    <property type="match status" value="2"/>
</dbReference>
<dbReference type="Gene3D" id="3.30.559.10">
    <property type="entry name" value="Chloramphenicol acetyltransferase-like domain"/>
    <property type="match status" value="1"/>
</dbReference>
<evidence type="ECO:0000259" key="5">
    <source>
        <dbReference type="PROSITE" id="PS50075"/>
    </source>
</evidence>
<dbReference type="InterPro" id="IPR020806">
    <property type="entry name" value="PKS_PP-bd"/>
</dbReference>
<dbReference type="CDD" id="cd19531">
    <property type="entry name" value="LCL_NRPS-like"/>
    <property type="match status" value="1"/>
</dbReference>
<evidence type="ECO:0000256" key="1">
    <source>
        <dbReference type="ARBA" id="ARBA00001957"/>
    </source>
</evidence>
<dbReference type="GO" id="GO:0003824">
    <property type="term" value="F:catalytic activity"/>
    <property type="evidence" value="ECO:0007669"/>
    <property type="project" value="InterPro"/>
</dbReference>
<dbReference type="InterPro" id="IPR000873">
    <property type="entry name" value="AMP-dep_synth/lig_dom"/>
</dbReference>
<dbReference type="Gene3D" id="3.40.50.12780">
    <property type="entry name" value="N-terminal domain of ligase-like"/>
    <property type="match status" value="1"/>
</dbReference>
<dbReference type="GO" id="GO:0031177">
    <property type="term" value="F:phosphopantetheine binding"/>
    <property type="evidence" value="ECO:0007669"/>
    <property type="project" value="InterPro"/>
</dbReference>
<dbReference type="GO" id="GO:0005829">
    <property type="term" value="C:cytosol"/>
    <property type="evidence" value="ECO:0007669"/>
    <property type="project" value="TreeGrafter"/>
</dbReference>
<keyword evidence="4" id="KW-0597">Phosphoprotein</keyword>
<evidence type="ECO:0000256" key="4">
    <source>
        <dbReference type="ARBA" id="ARBA00022553"/>
    </source>
</evidence>
<dbReference type="CDD" id="cd17652">
    <property type="entry name" value="A_NRPS_CmdD_like"/>
    <property type="match status" value="1"/>
</dbReference>
<dbReference type="FunFam" id="3.40.50.980:FF:000001">
    <property type="entry name" value="Non-ribosomal peptide synthetase"/>
    <property type="match status" value="1"/>
</dbReference>
<feature type="domain" description="Carrier" evidence="5">
    <location>
        <begin position="1359"/>
        <end position="1434"/>
    </location>
</feature>
<proteinExistence type="inferred from homology"/>
<dbReference type="PROSITE" id="PS00455">
    <property type="entry name" value="AMP_BINDING"/>
    <property type="match status" value="1"/>
</dbReference>
<dbReference type="InterPro" id="IPR023213">
    <property type="entry name" value="CAT-like_dom_sf"/>
</dbReference>
<dbReference type="Gene3D" id="1.10.1200.10">
    <property type="entry name" value="ACP-like"/>
    <property type="match status" value="1"/>
</dbReference>
<dbReference type="Gene3D" id="2.30.38.10">
    <property type="entry name" value="Luciferase, Domain 3"/>
    <property type="match status" value="1"/>
</dbReference>
<organism evidence="6">
    <name type="scientific">Caldithrix abyssi</name>
    <dbReference type="NCBI Taxonomy" id="187145"/>
    <lineage>
        <taxon>Bacteria</taxon>
        <taxon>Pseudomonadati</taxon>
        <taxon>Calditrichota</taxon>
        <taxon>Calditrichia</taxon>
        <taxon>Calditrichales</taxon>
        <taxon>Calditrichaceae</taxon>
        <taxon>Caldithrix</taxon>
    </lineage>
</organism>
<evidence type="ECO:0000256" key="3">
    <source>
        <dbReference type="ARBA" id="ARBA00022450"/>
    </source>
</evidence>
<comment type="caution">
    <text evidence="6">The sequence shown here is derived from an EMBL/GenBank/DDBJ whole genome shotgun (WGS) entry which is preliminary data.</text>
</comment>
<dbReference type="EMBL" id="DROD01000704">
    <property type="protein sequence ID" value="HHJ53748.1"/>
    <property type="molecule type" value="Genomic_DNA"/>
</dbReference>
<dbReference type="InterPro" id="IPR042099">
    <property type="entry name" value="ANL_N_sf"/>
</dbReference>
<dbReference type="InterPro" id="IPR029058">
    <property type="entry name" value="AB_hydrolase_fold"/>
</dbReference>